<evidence type="ECO:0008006" key="3">
    <source>
        <dbReference type="Google" id="ProtNLM"/>
    </source>
</evidence>
<proteinExistence type="predicted"/>
<evidence type="ECO:0000313" key="2">
    <source>
        <dbReference type="Proteomes" id="UP001515480"/>
    </source>
</evidence>
<dbReference type="Proteomes" id="UP001515480">
    <property type="component" value="Unassembled WGS sequence"/>
</dbReference>
<dbReference type="CDD" id="cd02440">
    <property type="entry name" value="AdoMet_MTases"/>
    <property type="match status" value="1"/>
</dbReference>
<name>A0AB34JUD2_PRYPA</name>
<evidence type="ECO:0000313" key="1">
    <source>
        <dbReference type="EMBL" id="KAL1524266.1"/>
    </source>
</evidence>
<organism evidence="1 2">
    <name type="scientific">Prymnesium parvum</name>
    <name type="common">Toxic golden alga</name>
    <dbReference type="NCBI Taxonomy" id="97485"/>
    <lineage>
        <taxon>Eukaryota</taxon>
        <taxon>Haptista</taxon>
        <taxon>Haptophyta</taxon>
        <taxon>Prymnesiophyceae</taxon>
        <taxon>Prymnesiales</taxon>
        <taxon>Prymnesiaceae</taxon>
        <taxon>Prymnesium</taxon>
    </lineage>
</organism>
<comment type="caution">
    <text evidence="1">The sequence shown here is derived from an EMBL/GenBank/DDBJ whole genome shotgun (WGS) entry which is preliminary data.</text>
</comment>
<dbReference type="AlphaFoldDB" id="A0AB34JUD2"/>
<dbReference type="Pfam" id="PF10294">
    <property type="entry name" value="Methyltransf_16"/>
    <property type="match status" value="1"/>
</dbReference>
<sequence>MCDYLCVGRHRRVLTIASSSARPAPTAGLRCEFQWATLTRALRRAVLACAPRSAESTDVRERSIDVLRLRILLCESVADDKSTGSAIATRLWRCALGTASWLAQQAQFFDGKLVLEVGAGTGLCSLVLAATSTARVVSSDIDEVALSLVRTAAERQSLILEEVIHFDLQDEGSLLPEAAWMVACDVMYTPELAAALARRCAEQLKRGGHVLVTDPDRKPRAVFQATLDELLGMHTPFVRMQDAAPLQAAALGPGRVVTPTIILLLVDEHCRPPFF</sequence>
<reference evidence="1 2" key="1">
    <citation type="journal article" date="2024" name="Science">
        <title>Giant polyketide synthase enzymes in the biosynthesis of giant marine polyether toxins.</title>
        <authorList>
            <person name="Fallon T.R."/>
            <person name="Shende V.V."/>
            <person name="Wierzbicki I.H."/>
            <person name="Pendleton A.L."/>
            <person name="Watervoot N.F."/>
            <person name="Auber R.P."/>
            <person name="Gonzalez D.J."/>
            <person name="Wisecaver J.H."/>
            <person name="Moore B.S."/>
        </authorList>
    </citation>
    <scope>NUCLEOTIDE SEQUENCE [LARGE SCALE GENOMIC DNA]</scope>
    <source>
        <strain evidence="1 2">12B1</strain>
    </source>
</reference>
<dbReference type="InterPro" id="IPR029063">
    <property type="entry name" value="SAM-dependent_MTases_sf"/>
</dbReference>
<dbReference type="SUPFAM" id="SSF53335">
    <property type="entry name" value="S-adenosyl-L-methionine-dependent methyltransferases"/>
    <property type="match status" value="1"/>
</dbReference>
<dbReference type="PANTHER" id="PTHR14614">
    <property type="entry name" value="HEPATOCELLULAR CARCINOMA-ASSOCIATED ANTIGEN"/>
    <property type="match status" value="1"/>
</dbReference>
<accession>A0AB34JUD2</accession>
<keyword evidence="2" id="KW-1185">Reference proteome</keyword>
<dbReference type="Gene3D" id="3.40.50.150">
    <property type="entry name" value="Vaccinia Virus protein VP39"/>
    <property type="match status" value="1"/>
</dbReference>
<gene>
    <name evidence="1" type="ORF">AB1Y20_019169</name>
</gene>
<dbReference type="EMBL" id="JBGBPQ010000005">
    <property type="protein sequence ID" value="KAL1524266.1"/>
    <property type="molecule type" value="Genomic_DNA"/>
</dbReference>
<dbReference type="InterPro" id="IPR019410">
    <property type="entry name" value="Methyltransf_16"/>
</dbReference>
<protein>
    <recommendedName>
        <fullName evidence="3">Calmodulin-lysine N-methyltransferase</fullName>
    </recommendedName>
</protein>